<reference evidence="13 14" key="1">
    <citation type="journal article" date="2011" name="Proc. Natl. Acad. Sci. U.S.A.">
        <title>Comparative genomics of xylose-fermenting fungi for enhanced biofuel production.</title>
        <authorList>
            <person name="Wohlbach D.J."/>
            <person name="Kuo A."/>
            <person name="Sato T.K."/>
            <person name="Potts K.M."/>
            <person name="Salamov A.A."/>
            <person name="LaButti K.M."/>
            <person name="Sun H."/>
            <person name="Clum A."/>
            <person name="Pangilinan J.L."/>
            <person name="Lindquist E.A."/>
            <person name="Lucas S."/>
            <person name="Lapidus A."/>
            <person name="Jin M."/>
            <person name="Gunawan C."/>
            <person name="Balan V."/>
            <person name="Dale B.E."/>
            <person name="Jeffries T.W."/>
            <person name="Zinkel R."/>
            <person name="Barry K.W."/>
            <person name="Grigoriev I.V."/>
            <person name="Gasch A.P."/>
        </authorList>
    </citation>
    <scope>NUCLEOTIDE SEQUENCE [LARGE SCALE GENOMIC DNA]</scope>
    <source>
        <strain evidence="14">NRRL Y-27907 / 11-Y1</strain>
    </source>
</reference>
<dbReference type="Proteomes" id="UP000000709">
    <property type="component" value="Unassembled WGS sequence"/>
</dbReference>
<keyword evidence="11" id="KW-0325">Glycoprotein</keyword>
<dbReference type="OMA" id="GHINGED"/>
<evidence type="ECO:0000256" key="3">
    <source>
        <dbReference type="ARBA" id="ARBA00009105"/>
    </source>
</evidence>
<feature type="transmembrane region" description="Helical" evidence="12">
    <location>
        <begin position="14"/>
        <end position="32"/>
    </location>
</feature>
<comment type="similarity">
    <text evidence="3">Belongs to the MNN1/MNT family.</text>
</comment>
<evidence type="ECO:0000256" key="1">
    <source>
        <dbReference type="ARBA" id="ARBA00004323"/>
    </source>
</evidence>
<keyword evidence="8 12" id="KW-1133">Transmembrane helix</keyword>
<evidence type="ECO:0000313" key="14">
    <source>
        <dbReference type="Proteomes" id="UP000000709"/>
    </source>
</evidence>
<evidence type="ECO:0000256" key="4">
    <source>
        <dbReference type="ARBA" id="ARBA00022676"/>
    </source>
</evidence>
<evidence type="ECO:0000256" key="9">
    <source>
        <dbReference type="ARBA" id="ARBA00023034"/>
    </source>
</evidence>
<name>G3AMY3_SPAPN</name>
<keyword evidence="4" id="KW-0328">Glycosyltransferase</keyword>
<dbReference type="GO" id="GO:0000033">
    <property type="term" value="F:alpha-1,3-mannosyltransferase activity"/>
    <property type="evidence" value="ECO:0007669"/>
    <property type="project" value="TreeGrafter"/>
</dbReference>
<evidence type="ECO:0000256" key="11">
    <source>
        <dbReference type="ARBA" id="ARBA00023180"/>
    </source>
</evidence>
<keyword evidence="9" id="KW-0333">Golgi apparatus</keyword>
<evidence type="ECO:0000256" key="2">
    <source>
        <dbReference type="ARBA" id="ARBA00004922"/>
    </source>
</evidence>
<evidence type="ECO:0000256" key="12">
    <source>
        <dbReference type="SAM" id="Phobius"/>
    </source>
</evidence>
<dbReference type="GO" id="GO:0006493">
    <property type="term" value="P:protein O-linked glycosylation"/>
    <property type="evidence" value="ECO:0007669"/>
    <property type="project" value="TreeGrafter"/>
</dbReference>
<dbReference type="HOGENOM" id="CLU_015387_0_0_1"/>
<keyword evidence="7" id="KW-0735">Signal-anchor</keyword>
<dbReference type="PANTHER" id="PTHR31392">
    <property type="entry name" value="ALPHA-1,3-MANNOSYLTRANSFERASE MNN1-RELATED"/>
    <property type="match status" value="1"/>
</dbReference>
<evidence type="ECO:0008006" key="15">
    <source>
        <dbReference type="Google" id="ProtNLM"/>
    </source>
</evidence>
<dbReference type="GO" id="GO:0046354">
    <property type="term" value="P:mannan biosynthetic process"/>
    <property type="evidence" value="ECO:0007669"/>
    <property type="project" value="UniProtKB-ARBA"/>
</dbReference>
<proteinExistence type="inferred from homology"/>
<dbReference type="eggNOG" id="ENOG502RZ48">
    <property type="taxonomic scope" value="Eukaryota"/>
</dbReference>
<keyword evidence="10 12" id="KW-0472">Membrane</keyword>
<evidence type="ECO:0000313" key="13">
    <source>
        <dbReference type="EMBL" id="EGW32397.1"/>
    </source>
</evidence>
<dbReference type="PANTHER" id="PTHR31392:SF1">
    <property type="entry name" value="ALPHA-1,3-MANNOSYLTRANSFERASE MNN1-RELATED"/>
    <property type="match status" value="1"/>
</dbReference>
<comment type="subcellular location">
    <subcellularLocation>
        <location evidence="1">Golgi apparatus membrane</location>
        <topology evidence="1">Single-pass type II membrane protein</topology>
    </subcellularLocation>
</comment>
<dbReference type="InterPro" id="IPR029044">
    <property type="entry name" value="Nucleotide-diphossugar_trans"/>
</dbReference>
<dbReference type="RefSeq" id="XP_007375673.1">
    <property type="nucleotide sequence ID" value="XM_007375611.1"/>
</dbReference>
<evidence type="ECO:0000256" key="6">
    <source>
        <dbReference type="ARBA" id="ARBA00022692"/>
    </source>
</evidence>
<gene>
    <name evidence="13" type="ORF">SPAPADRAFT_55855</name>
</gene>
<dbReference type="AlphaFoldDB" id="G3AMY3"/>
<evidence type="ECO:0000256" key="8">
    <source>
        <dbReference type="ARBA" id="ARBA00022989"/>
    </source>
</evidence>
<dbReference type="Pfam" id="PF11051">
    <property type="entry name" value="Mannosyl_trans3"/>
    <property type="match status" value="1"/>
</dbReference>
<evidence type="ECO:0000256" key="7">
    <source>
        <dbReference type="ARBA" id="ARBA00022968"/>
    </source>
</evidence>
<dbReference type="OrthoDB" id="430354at2759"/>
<keyword evidence="6 12" id="KW-0812">Transmembrane</keyword>
<evidence type="ECO:0000256" key="10">
    <source>
        <dbReference type="ARBA" id="ARBA00023136"/>
    </source>
</evidence>
<dbReference type="GeneID" id="18871980"/>
<sequence length="781" mass="90548">MIEKIHINRSRQKLIIYSIIVIWLLAINLWLFKNSRAKTTLSAFSTAPPHHSSIYNQYDDEVVYKMSQSEIESDLQGLSSTEAGSPVAIKDDFTIQLLQNNLKTKDLRGVDAHAEVYNTIFSNHNIDSIFGNLDFEHRCELYFRNLFLNDHNWAFNPNEDLELIYRDDFAYEDYYRAHSGEIKKKYSEKIDKPEDQINDNDPALKKYIKQEYNSWLNSTRFNEQIVVNGVTTLRIFNKCYISNDNATQVKAMDKFIKNQHNLVSALAASEGERLPSFELTKQESLINLQQSTFEHRVYPWLSFEPPVYESWQGHVYYQPPNLQAIRKGKPQPASKSKSPYFLSQFRDQCNGKGIVLSIGDKHADDTVRLIHLLRALNNKLPIQIVYYDKLSTATKEKIVTAAREPFNSLPRSFAKIAHYFPDDYLTAEENGLPKQDVWFVNTYNVINNEFKDKFKGFGNKFLATLFNSFEEFILVDADTAMMQNPEFFFQLSGYKKSGAFFYKDRSSFEDRKDSDGYFFKKISPSIIDSVMFNIPIITEHTLDREFFRGAFQYMESGLVVLNRKQHYNAMLMMLQLNFYQPVTQRIHGDKEIFWLAMAVSGDERYEFNEYFAAAIGEVTPEADRVRKDGTNAHAKEICSPHPGHINSEDGHSLVWINSGFQFCGQASKIDYDKEYQKNTRLKWLTDANAFKTFYYAPLRISQAVIPPVDIRFRATNTEEEPEKGWHMETEYCNSYMWCAYSSIGGKVEGGGTNTREGTLIEFPQSARDLFAYYGDIWVGLE</sequence>
<protein>
    <recommendedName>
        <fullName evidence="15">Alpha-1,3-mannosyltransferase</fullName>
    </recommendedName>
</protein>
<evidence type="ECO:0000256" key="5">
    <source>
        <dbReference type="ARBA" id="ARBA00022679"/>
    </source>
</evidence>
<dbReference type="SUPFAM" id="SSF53448">
    <property type="entry name" value="Nucleotide-diphospho-sugar transferases"/>
    <property type="match status" value="1"/>
</dbReference>
<dbReference type="GO" id="GO:0000139">
    <property type="term" value="C:Golgi membrane"/>
    <property type="evidence" value="ECO:0007669"/>
    <property type="project" value="UniProtKB-SubCell"/>
</dbReference>
<organism evidence="14">
    <name type="scientific">Spathaspora passalidarum (strain NRRL Y-27907 / 11-Y1)</name>
    <dbReference type="NCBI Taxonomy" id="619300"/>
    <lineage>
        <taxon>Eukaryota</taxon>
        <taxon>Fungi</taxon>
        <taxon>Dikarya</taxon>
        <taxon>Ascomycota</taxon>
        <taxon>Saccharomycotina</taxon>
        <taxon>Pichiomycetes</taxon>
        <taxon>Debaryomycetaceae</taxon>
        <taxon>Spathaspora</taxon>
    </lineage>
</organism>
<dbReference type="InterPro" id="IPR022751">
    <property type="entry name" value="Alpha_mannosyltransferase"/>
</dbReference>
<comment type="pathway">
    <text evidence="2">Protein modification; protein glycosylation.</text>
</comment>
<dbReference type="KEGG" id="spaa:SPAPADRAFT_55855"/>
<dbReference type="InParanoid" id="G3AMY3"/>
<accession>G3AMY3</accession>
<dbReference type="FunCoup" id="G3AMY3">
    <property type="interactions" value="60"/>
</dbReference>
<keyword evidence="5" id="KW-0808">Transferase</keyword>
<dbReference type="UniPathway" id="UPA00378"/>
<dbReference type="EMBL" id="GL996502">
    <property type="protein sequence ID" value="EGW32397.1"/>
    <property type="molecule type" value="Genomic_DNA"/>
</dbReference>
<keyword evidence="14" id="KW-1185">Reference proteome</keyword>